<evidence type="ECO:0000313" key="2">
    <source>
        <dbReference type="Proteomes" id="UP001595839"/>
    </source>
</evidence>
<protein>
    <submittedName>
        <fullName evidence="1">Uncharacterized protein</fullName>
    </submittedName>
</protein>
<keyword evidence="2" id="KW-1185">Reference proteome</keyword>
<dbReference type="RefSeq" id="WP_381177914.1">
    <property type="nucleotide sequence ID" value="NZ_JBHSFK010000020.1"/>
</dbReference>
<dbReference type="Proteomes" id="UP001595839">
    <property type="component" value="Unassembled WGS sequence"/>
</dbReference>
<gene>
    <name evidence="1" type="ORF">ACFPIH_28180</name>
</gene>
<dbReference type="EMBL" id="JBHSFK010000020">
    <property type="protein sequence ID" value="MFC4503347.1"/>
    <property type="molecule type" value="Genomic_DNA"/>
</dbReference>
<organism evidence="1 2">
    <name type="scientific">Streptomyces vulcanius</name>
    <dbReference type="NCBI Taxonomy" id="1441876"/>
    <lineage>
        <taxon>Bacteria</taxon>
        <taxon>Bacillati</taxon>
        <taxon>Actinomycetota</taxon>
        <taxon>Actinomycetes</taxon>
        <taxon>Kitasatosporales</taxon>
        <taxon>Streptomycetaceae</taxon>
        <taxon>Streptomyces</taxon>
    </lineage>
</organism>
<evidence type="ECO:0000313" key="1">
    <source>
        <dbReference type="EMBL" id="MFC4503347.1"/>
    </source>
</evidence>
<comment type="caution">
    <text evidence="1">The sequence shown here is derived from an EMBL/GenBank/DDBJ whole genome shotgun (WGS) entry which is preliminary data.</text>
</comment>
<accession>A0ABV9AU05</accession>
<name>A0ABV9AU05_9ACTN</name>
<reference evidence="2" key="1">
    <citation type="journal article" date="2019" name="Int. J. Syst. Evol. Microbiol.">
        <title>The Global Catalogue of Microorganisms (GCM) 10K type strain sequencing project: providing services to taxonomists for standard genome sequencing and annotation.</title>
        <authorList>
            <consortium name="The Broad Institute Genomics Platform"/>
            <consortium name="The Broad Institute Genome Sequencing Center for Infectious Disease"/>
            <person name="Wu L."/>
            <person name="Ma J."/>
        </authorList>
    </citation>
    <scope>NUCLEOTIDE SEQUENCE [LARGE SCALE GENOMIC DNA]</scope>
    <source>
        <strain evidence="2">CGMCC 4.7177</strain>
    </source>
</reference>
<proteinExistence type="predicted"/>
<sequence length="83" mass="8842">MVRLWPAADASSGVLPDGDRMISAATQNQRLLTSPAVGATLVVVLNTDISYRNHEPSTVFGDSITKIISPDHVFNLPAEPAAR</sequence>